<evidence type="ECO:0000256" key="2">
    <source>
        <dbReference type="ARBA" id="ARBA00006962"/>
    </source>
</evidence>
<organism evidence="7 8">
    <name type="scientific">Fictibacillus barbaricus</name>
    <dbReference type="NCBI Taxonomy" id="182136"/>
    <lineage>
        <taxon>Bacteria</taxon>
        <taxon>Bacillati</taxon>
        <taxon>Bacillota</taxon>
        <taxon>Bacilli</taxon>
        <taxon>Bacillales</taxon>
        <taxon>Fictibacillaceae</taxon>
        <taxon>Fictibacillus</taxon>
    </lineage>
</organism>
<dbReference type="EMBL" id="JAFHKS010000043">
    <property type="protein sequence ID" value="MBN3545721.1"/>
    <property type="molecule type" value="Genomic_DNA"/>
</dbReference>
<dbReference type="InterPro" id="IPR007235">
    <property type="entry name" value="Glyco_trans_28_C"/>
</dbReference>
<dbReference type="Pfam" id="PF06925">
    <property type="entry name" value="MGDG_synth"/>
    <property type="match status" value="1"/>
</dbReference>
<evidence type="ECO:0000313" key="7">
    <source>
        <dbReference type="EMBL" id="MBN3545721.1"/>
    </source>
</evidence>
<dbReference type="InterPro" id="IPR009695">
    <property type="entry name" value="Diacylglyc_glucosyltr_N"/>
</dbReference>
<evidence type="ECO:0000256" key="4">
    <source>
        <dbReference type="ARBA" id="ARBA00022679"/>
    </source>
</evidence>
<comment type="caution">
    <text evidence="7">The sequence shown here is derived from an EMBL/GenBank/DDBJ whole genome shotgun (WGS) entry which is preliminary data.</text>
</comment>
<keyword evidence="4" id="KW-0808">Transferase</keyword>
<dbReference type="InterPro" id="IPR050519">
    <property type="entry name" value="Glycosyltransf_28_UgtP"/>
</dbReference>
<feature type="domain" description="Glycosyl transferase family 28 C-terminal" evidence="5">
    <location>
        <begin position="223"/>
        <end position="344"/>
    </location>
</feature>
<reference evidence="7 8" key="1">
    <citation type="submission" date="2021-01" db="EMBL/GenBank/DDBJ databases">
        <title>Genome Sequencing of Type Strains.</title>
        <authorList>
            <person name="Lemaire J.F."/>
            <person name="Inderbitzin P."/>
            <person name="Collins S.B."/>
            <person name="Wespe N."/>
            <person name="Knight-Connoni V."/>
        </authorList>
    </citation>
    <scope>NUCLEOTIDE SEQUENCE [LARGE SCALE GENOMIC DNA]</scope>
    <source>
        <strain evidence="7 8">DSM 14730</strain>
    </source>
</reference>
<evidence type="ECO:0000259" key="6">
    <source>
        <dbReference type="Pfam" id="PF06925"/>
    </source>
</evidence>
<keyword evidence="8" id="KW-1185">Reference proteome</keyword>
<evidence type="ECO:0000259" key="5">
    <source>
        <dbReference type="Pfam" id="PF04101"/>
    </source>
</evidence>
<dbReference type="PANTHER" id="PTHR43025">
    <property type="entry name" value="MONOGALACTOSYLDIACYLGLYCEROL SYNTHASE"/>
    <property type="match status" value="1"/>
</dbReference>
<evidence type="ECO:0000256" key="1">
    <source>
        <dbReference type="ARBA" id="ARBA00004370"/>
    </source>
</evidence>
<dbReference type="PANTHER" id="PTHR43025:SF3">
    <property type="entry name" value="MONOGALACTOSYLDIACYLGLYCEROL SYNTHASE 1, CHLOROPLASTIC"/>
    <property type="match status" value="1"/>
</dbReference>
<dbReference type="Pfam" id="PF04101">
    <property type="entry name" value="Glyco_tran_28_C"/>
    <property type="match status" value="1"/>
</dbReference>
<dbReference type="SUPFAM" id="SSF53756">
    <property type="entry name" value="UDP-Glycosyltransferase/glycogen phosphorylase"/>
    <property type="match status" value="1"/>
</dbReference>
<evidence type="ECO:0000256" key="3">
    <source>
        <dbReference type="ARBA" id="ARBA00022676"/>
    </source>
</evidence>
<comment type="subcellular location">
    <subcellularLocation>
        <location evidence="1">Membrane</location>
    </subcellularLocation>
</comment>
<dbReference type="RefSeq" id="WP_188402581.1">
    <property type="nucleotide sequence ID" value="NZ_BMCE01000002.1"/>
</dbReference>
<name>A0ABS2ZE30_9BACL</name>
<sequence>MAVKAEVNSKKKRIRKDMKKILILPFLQLPSGHHQVADAIRAYLKEIDGSFNIQSVDIFHYTSPHIEHAASELYLQAIKLIPSFYRWVYRFNSCRSRNDSADKRYLFYERFFLKSLKKLIVEADPDLIICTHCLPSYLLNLLKKKKQLSIPVTNAYTDFFINTVWGKSHIDLHLVPSEAMKYYLEERNVPSERIAVTGIPVHPVFNGRSQARYEERGKSPFHVLVSGGSLGIGSIEKIFAQNHFSGKIHYQLLCGRNQQLFERIEKLQNPFLQPIPYIDSREEMNNLYEKSDIMVTKPGGITASECLRKGIPIGLLDALPGQEELNEQYLLQEKLAIKINVCELENSLLTFLQNESDRQTCNKRLMDYTDQQTDLRMVLKKFIKR</sequence>
<protein>
    <submittedName>
        <fullName evidence="7">UDP-glucuronosyltransferase</fullName>
    </submittedName>
</protein>
<feature type="domain" description="Diacylglycerol glucosyltransferase N-terminal" evidence="6">
    <location>
        <begin position="33"/>
        <end position="201"/>
    </location>
</feature>
<proteinExistence type="inferred from homology"/>
<accession>A0ABS2ZE30</accession>
<dbReference type="Gene3D" id="3.40.50.2000">
    <property type="entry name" value="Glycogen Phosphorylase B"/>
    <property type="match status" value="2"/>
</dbReference>
<keyword evidence="3" id="KW-0328">Glycosyltransferase</keyword>
<comment type="similarity">
    <text evidence="2">Belongs to the glycosyltransferase 28 family.</text>
</comment>
<dbReference type="Proteomes" id="UP001319060">
    <property type="component" value="Unassembled WGS sequence"/>
</dbReference>
<gene>
    <name evidence="7" type="ORF">JYA64_10485</name>
</gene>
<evidence type="ECO:0000313" key="8">
    <source>
        <dbReference type="Proteomes" id="UP001319060"/>
    </source>
</evidence>